<dbReference type="GO" id="GO:0006302">
    <property type="term" value="P:double-strand break repair"/>
    <property type="evidence" value="ECO:0007669"/>
    <property type="project" value="TreeGrafter"/>
</dbReference>
<dbReference type="GO" id="GO:0000722">
    <property type="term" value="P:telomere maintenance via recombination"/>
    <property type="evidence" value="ECO:0007669"/>
    <property type="project" value="TreeGrafter"/>
</dbReference>
<dbReference type="AlphaFoldDB" id="A0A0L0GEB1"/>
<dbReference type="GO" id="GO:0007004">
    <property type="term" value="P:telomere maintenance via telomerase"/>
    <property type="evidence" value="ECO:0007669"/>
    <property type="project" value="TreeGrafter"/>
</dbReference>
<accession>A0A0L0GEB1</accession>
<sequence length="105" mass="11651">MDIFIFRYAATGQFPPNTNKGQAFVHDPKLSDKSVVKAAVRLRFRNTVGQVMMCRRVMQLTAKPKSMQLKTLDSTIQEHRGAGHDVQASHATHGQAEGQAAEWDG</sequence>
<protein>
    <submittedName>
        <fullName evidence="2">Uncharacterized protein</fullName>
    </submittedName>
</protein>
<dbReference type="GO" id="GO:0000794">
    <property type="term" value="C:condensed nuclear chromosome"/>
    <property type="evidence" value="ECO:0007669"/>
    <property type="project" value="TreeGrafter"/>
</dbReference>
<feature type="region of interest" description="Disordered" evidence="1">
    <location>
        <begin position="80"/>
        <end position="105"/>
    </location>
</feature>
<name>A0A0L0GEB1_9EUKA</name>
<evidence type="ECO:0000313" key="2">
    <source>
        <dbReference type="EMBL" id="KNC86563.1"/>
    </source>
</evidence>
<dbReference type="GO" id="GO:0051880">
    <property type="term" value="F:G-quadruplex DNA binding"/>
    <property type="evidence" value="ECO:0007669"/>
    <property type="project" value="TreeGrafter"/>
</dbReference>
<dbReference type="GO" id="GO:0030870">
    <property type="term" value="C:Mre11 complex"/>
    <property type="evidence" value="ECO:0007669"/>
    <property type="project" value="TreeGrafter"/>
</dbReference>
<dbReference type="STRING" id="667725.A0A0L0GEB1"/>
<dbReference type="GO" id="GO:0003691">
    <property type="term" value="F:double-stranded telomeric DNA binding"/>
    <property type="evidence" value="ECO:0007669"/>
    <property type="project" value="TreeGrafter"/>
</dbReference>
<dbReference type="GO" id="GO:0070192">
    <property type="term" value="P:chromosome organization involved in meiotic cell cycle"/>
    <property type="evidence" value="ECO:0007669"/>
    <property type="project" value="TreeGrafter"/>
</dbReference>
<organism evidence="2 3">
    <name type="scientific">Sphaeroforma arctica JP610</name>
    <dbReference type="NCBI Taxonomy" id="667725"/>
    <lineage>
        <taxon>Eukaryota</taxon>
        <taxon>Ichthyosporea</taxon>
        <taxon>Ichthyophonida</taxon>
        <taxon>Sphaeroforma</taxon>
    </lineage>
</organism>
<dbReference type="eggNOG" id="KOG0962">
    <property type="taxonomic scope" value="Eukaryota"/>
</dbReference>
<keyword evidence="3" id="KW-1185">Reference proteome</keyword>
<evidence type="ECO:0000313" key="3">
    <source>
        <dbReference type="Proteomes" id="UP000054560"/>
    </source>
</evidence>
<dbReference type="PANTHER" id="PTHR18867:SF12">
    <property type="entry name" value="DNA REPAIR PROTEIN RAD50"/>
    <property type="match status" value="1"/>
</dbReference>
<dbReference type="Proteomes" id="UP000054560">
    <property type="component" value="Unassembled WGS sequence"/>
</dbReference>
<dbReference type="EMBL" id="KQ241646">
    <property type="protein sequence ID" value="KNC86563.1"/>
    <property type="molecule type" value="Genomic_DNA"/>
</dbReference>
<gene>
    <name evidence="2" type="ORF">SARC_01286</name>
</gene>
<dbReference type="PANTHER" id="PTHR18867">
    <property type="entry name" value="RAD50"/>
    <property type="match status" value="1"/>
</dbReference>
<proteinExistence type="predicted"/>
<dbReference type="GO" id="GO:0043047">
    <property type="term" value="F:single-stranded telomeric DNA binding"/>
    <property type="evidence" value="ECO:0007669"/>
    <property type="project" value="TreeGrafter"/>
</dbReference>
<dbReference type="GeneID" id="25901790"/>
<dbReference type="RefSeq" id="XP_014160465.1">
    <property type="nucleotide sequence ID" value="XM_014304990.1"/>
</dbReference>
<evidence type="ECO:0000256" key="1">
    <source>
        <dbReference type="SAM" id="MobiDB-lite"/>
    </source>
</evidence>
<dbReference type="OrthoDB" id="18797at2759"/>
<reference evidence="2 3" key="1">
    <citation type="submission" date="2011-02" db="EMBL/GenBank/DDBJ databases">
        <title>The Genome Sequence of Sphaeroforma arctica JP610.</title>
        <authorList>
            <consortium name="The Broad Institute Genome Sequencing Platform"/>
            <person name="Russ C."/>
            <person name="Cuomo C."/>
            <person name="Young S.K."/>
            <person name="Zeng Q."/>
            <person name="Gargeya S."/>
            <person name="Alvarado L."/>
            <person name="Berlin A."/>
            <person name="Chapman S.B."/>
            <person name="Chen Z."/>
            <person name="Freedman E."/>
            <person name="Gellesch M."/>
            <person name="Goldberg J."/>
            <person name="Griggs A."/>
            <person name="Gujja S."/>
            <person name="Heilman E."/>
            <person name="Heiman D."/>
            <person name="Howarth C."/>
            <person name="Mehta T."/>
            <person name="Neiman D."/>
            <person name="Pearson M."/>
            <person name="Roberts A."/>
            <person name="Saif S."/>
            <person name="Shea T."/>
            <person name="Shenoy N."/>
            <person name="Sisk P."/>
            <person name="Stolte C."/>
            <person name="Sykes S."/>
            <person name="White J."/>
            <person name="Yandava C."/>
            <person name="Burger G."/>
            <person name="Gray M.W."/>
            <person name="Holland P.W.H."/>
            <person name="King N."/>
            <person name="Lang F.B.F."/>
            <person name="Roger A.J."/>
            <person name="Ruiz-Trillo I."/>
            <person name="Haas B."/>
            <person name="Nusbaum C."/>
            <person name="Birren B."/>
        </authorList>
    </citation>
    <scope>NUCLEOTIDE SEQUENCE [LARGE SCALE GENOMIC DNA]</scope>
    <source>
        <strain evidence="2 3">JP610</strain>
    </source>
</reference>